<dbReference type="SUPFAM" id="SSF53474">
    <property type="entry name" value="alpha/beta-Hydrolases"/>
    <property type="match status" value="1"/>
</dbReference>
<dbReference type="OrthoDB" id="6411422at2759"/>
<evidence type="ECO:0000313" key="4">
    <source>
        <dbReference type="Proteomes" id="UP000054359"/>
    </source>
</evidence>
<reference evidence="3 4" key="1">
    <citation type="submission" date="2013-11" db="EMBL/GenBank/DDBJ databases">
        <title>Genome sequencing of Stegodyphus mimosarum.</title>
        <authorList>
            <person name="Bechsgaard J."/>
        </authorList>
    </citation>
    <scope>NUCLEOTIDE SEQUENCE [LARGE SCALE GENOMIC DNA]</scope>
</reference>
<keyword evidence="1" id="KW-0325">Glycoprotein</keyword>
<name>A0A087SYT7_STEMI</name>
<dbReference type="Gene3D" id="3.40.50.1820">
    <property type="entry name" value="alpha/beta hydrolase"/>
    <property type="match status" value="1"/>
</dbReference>
<dbReference type="AlphaFoldDB" id="A0A087SYT7"/>
<organism evidence="3 4">
    <name type="scientific">Stegodyphus mimosarum</name>
    <name type="common">African social velvet spider</name>
    <dbReference type="NCBI Taxonomy" id="407821"/>
    <lineage>
        <taxon>Eukaryota</taxon>
        <taxon>Metazoa</taxon>
        <taxon>Ecdysozoa</taxon>
        <taxon>Arthropoda</taxon>
        <taxon>Chelicerata</taxon>
        <taxon>Arachnida</taxon>
        <taxon>Araneae</taxon>
        <taxon>Araneomorphae</taxon>
        <taxon>Entelegynae</taxon>
        <taxon>Eresoidea</taxon>
        <taxon>Eresidae</taxon>
        <taxon>Stegodyphus</taxon>
    </lineage>
</organism>
<dbReference type="Proteomes" id="UP000054359">
    <property type="component" value="Unassembled WGS sequence"/>
</dbReference>
<dbReference type="InterPro" id="IPR029058">
    <property type="entry name" value="AB_hydrolase_fold"/>
</dbReference>
<evidence type="ECO:0000259" key="2">
    <source>
        <dbReference type="Pfam" id="PF00135"/>
    </source>
</evidence>
<accession>A0A087SYT7</accession>
<keyword evidence="4" id="KW-1185">Reference proteome</keyword>
<evidence type="ECO:0000313" key="3">
    <source>
        <dbReference type="EMBL" id="KFM58026.1"/>
    </source>
</evidence>
<dbReference type="Pfam" id="PF00135">
    <property type="entry name" value="COesterase"/>
    <property type="match status" value="1"/>
</dbReference>
<gene>
    <name evidence="3" type="ORF">X975_21496</name>
</gene>
<sequence>MVSDIRQTCPVNDFAEKLSTALSSPVYRYVVTSRPSSPIRVYNYPAIYSSHLWDALAFFDQLHLYIDSPQPEDLQFRDTIQRLVMEFVKSPDNQIIPEEWLKYPNTIALVNSNVSFVDSYHKTKCKFWSAHGLTDYVWVS</sequence>
<protein>
    <recommendedName>
        <fullName evidence="2">Carboxylesterase type B domain-containing protein</fullName>
    </recommendedName>
</protein>
<dbReference type="InterPro" id="IPR002018">
    <property type="entry name" value="CarbesteraseB"/>
</dbReference>
<proteinExistence type="predicted"/>
<dbReference type="OMA" id="YSSHLWD"/>
<dbReference type="EMBL" id="KK112589">
    <property type="protein sequence ID" value="KFM58026.1"/>
    <property type="molecule type" value="Genomic_DNA"/>
</dbReference>
<feature type="non-terminal residue" evidence="3">
    <location>
        <position position="140"/>
    </location>
</feature>
<evidence type="ECO:0000256" key="1">
    <source>
        <dbReference type="ARBA" id="ARBA00023180"/>
    </source>
</evidence>
<feature type="domain" description="Carboxylesterase type B" evidence="2">
    <location>
        <begin position="1"/>
        <end position="128"/>
    </location>
</feature>